<reference evidence="1 2" key="1">
    <citation type="submission" date="2022-10" db="EMBL/GenBank/DDBJ databases">
        <title>Sinirhodobacter sp. nov., isolated from ocean surface sediments.</title>
        <authorList>
            <person name="He W."/>
            <person name="Wang L."/>
            <person name="Zhang D.-F."/>
        </authorList>
    </citation>
    <scope>NUCLEOTIDE SEQUENCE [LARGE SCALE GENOMIC DNA]</scope>
    <source>
        <strain evidence="1 2">WL0115</strain>
    </source>
</reference>
<organism evidence="1 2">
    <name type="scientific">Sedimentimonas flavescens</name>
    <dbReference type="NCBI Taxonomy" id="2851012"/>
    <lineage>
        <taxon>Bacteria</taxon>
        <taxon>Pseudomonadati</taxon>
        <taxon>Pseudomonadota</taxon>
        <taxon>Alphaproteobacteria</taxon>
        <taxon>Rhodobacterales</taxon>
        <taxon>Rhodobacter group</taxon>
        <taxon>Sedimentimonas</taxon>
    </lineage>
</organism>
<gene>
    <name evidence="1" type="ORF">OE699_12420</name>
</gene>
<dbReference type="RefSeq" id="WP_263848177.1">
    <property type="nucleotide sequence ID" value="NZ_JAOWKW010000010.1"/>
</dbReference>
<dbReference type="InterPro" id="IPR035959">
    <property type="entry name" value="RutC-like_sf"/>
</dbReference>
<protein>
    <submittedName>
        <fullName evidence="1">Uncharacterized protein</fullName>
    </submittedName>
</protein>
<name>A0ABT3A0X7_9RHOB</name>
<sequence>MENLVGLSRAVGVGNFFAIGGAAPVGPDGNTVRAGDVFLQTK</sequence>
<keyword evidence="2" id="KW-1185">Reference proteome</keyword>
<evidence type="ECO:0000313" key="2">
    <source>
        <dbReference type="Proteomes" id="UP001526166"/>
    </source>
</evidence>
<dbReference type="Proteomes" id="UP001526166">
    <property type="component" value="Unassembled WGS sequence"/>
</dbReference>
<dbReference type="EMBL" id="JAOWKW010000010">
    <property type="protein sequence ID" value="MCV2879652.1"/>
    <property type="molecule type" value="Genomic_DNA"/>
</dbReference>
<accession>A0ABT3A0X7</accession>
<evidence type="ECO:0000313" key="1">
    <source>
        <dbReference type="EMBL" id="MCV2879652.1"/>
    </source>
</evidence>
<dbReference type="SUPFAM" id="SSF55298">
    <property type="entry name" value="YjgF-like"/>
    <property type="match status" value="1"/>
</dbReference>
<comment type="caution">
    <text evidence="1">The sequence shown here is derived from an EMBL/GenBank/DDBJ whole genome shotgun (WGS) entry which is preliminary data.</text>
</comment>
<proteinExistence type="predicted"/>